<evidence type="ECO:0000256" key="5">
    <source>
        <dbReference type="ARBA" id="ARBA00023136"/>
    </source>
</evidence>
<evidence type="ECO:0000256" key="3">
    <source>
        <dbReference type="ARBA" id="ARBA00022692"/>
    </source>
</evidence>
<keyword evidence="5 7" id="KW-0472">Membrane</keyword>
<reference evidence="11" key="1">
    <citation type="submission" date="2016-10" db="EMBL/GenBank/DDBJ databases">
        <authorList>
            <person name="Varghese N."/>
            <person name="Submissions S."/>
        </authorList>
    </citation>
    <scope>NUCLEOTIDE SEQUENCE [LARGE SCALE GENOMIC DNA]</scope>
    <source>
        <strain evidence="11">P18</strain>
    </source>
</reference>
<dbReference type="EMBL" id="FOXO01000008">
    <property type="protein sequence ID" value="SFP78679.1"/>
    <property type="molecule type" value="Genomic_DNA"/>
</dbReference>
<dbReference type="InterPro" id="IPR055431">
    <property type="entry name" value="RsgI_M"/>
</dbReference>
<dbReference type="GO" id="GO:0005886">
    <property type="term" value="C:plasma membrane"/>
    <property type="evidence" value="ECO:0007669"/>
    <property type="project" value="UniProtKB-SubCell"/>
</dbReference>
<gene>
    <name evidence="10" type="ORF">SAMN04487928_10839</name>
</gene>
<feature type="domain" description="RsgI N-terminal anti-sigma" evidence="8">
    <location>
        <begin position="3"/>
        <end position="37"/>
    </location>
</feature>
<dbReference type="Pfam" id="PF12791">
    <property type="entry name" value="RsgI_N"/>
    <property type="match status" value="1"/>
</dbReference>
<evidence type="ECO:0008006" key="12">
    <source>
        <dbReference type="Google" id="ProtNLM"/>
    </source>
</evidence>
<feature type="compositionally biased region" description="Polar residues" evidence="6">
    <location>
        <begin position="289"/>
        <end position="317"/>
    </location>
</feature>
<evidence type="ECO:0000259" key="9">
    <source>
        <dbReference type="Pfam" id="PF23750"/>
    </source>
</evidence>
<keyword evidence="2" id="KW-1003">Cell membrane</keyword>
<evidence type="ECO:0000256" key="1">
    <source>
        <dbReference type="ARBA" id="ARBA00004162"/>
    </source>
</evidence>
<keyword evidence="4 7" id="KW-1133">Transmembrane helix</keyword>
<sequence length="382" mass="41233">MHAIVMEKKKRICAVLCDDGCFRKIAGNFDVGQEISVIADSPTTCHIRGKKNRHQSMYRLFLPYAAAALIIIAAGLSYMYETALAYSYVTVDVNPSIEYTLNRLNKVINVTALNDDAAEIVDDLSDSLKNKSLSDALSETVAVLQENNYLLGDDVSILIDVVPGSERSYSNLSCDISKAFDDSNISLCLLESDIASRQEAINSGMSTGRFEAMKQIADNTPLTETDSFTGDNSQDLSTLKDVYKSLPVKEILSEYSGAEGNGNGPSEIPGEIPEENTTDKQIPIDDPESLQNPDIPSEDNNNPDLQIAPDNQNASQLNEAPEENNSASENAPPADNSPTTEGAPNENNNNAIKEPVPQDTGSKGISEMPSAPQNATPKVQIP</sequence>
<name>A0A1I5T6L1_9FIRM</name>
<evidence type="ECO:0000256" key="6">
    <source>
        <dbReference type="SAM" id="MobiDB-lite"/>
    </source>
</evidence>
<evidence type="ECO:0000313" key="11">
    <source>
        <dbReference type="Proteomes" id="UP000182624"/>
    </source>
</evidence>
<feature type="region of interest" description="Disordered" evidence="6">
    <location>
        <begin position="254"/>
        <end position="382"/>
    </location>
</feature>
<evidence type="ECO:0000259" key="8">
    <source>
        <dbReference type="Pfam" id="PF12791"/>
    </source>
</evidence>
<comment type="subcellular location">
    <subcellularLocation>
        <location evidence="1">Cell membrane</location>
        <topology evidence="1">Single-pass membrane protein</topology>
    </subcellularLocation>
</comment>
<feature type="compositionally biased region" description="Polar residues" evidence="6">
    <location>
        <begin position="339"/>
        <end position="351"/>
    </location>
</feature>
<evidence type="ECO:0000313" key="10">
    <source>
        <dbReference type="EMBL" id="SFP78679.1"/>
    </source>
</evidence>
<accession>A0A1I5T6L1</accession>
<dbReference type="AlphaFoldDB" id="A0A1I5T6L1"/>
<evidence type="ECO:0000256" key="2">
    <source>
        <dbReference type="ARBA" id="ARBA00022475"/>
    </source>
</evidence>
<dbReference type="Proteomes" id="UP000182624">
    <property type="component" value="Unassembled WGS sequence"/>
</dbReference>
<evidence type="ECO:0000256" key="7">
    <source>
        <dbReference type="SAM" id="Phobius"/>
    </source>
</evidence>
<keyword evidence="11" id="KW-1185">Reference proteome</keyword>
<dbReference type="OrthoDB" id="9800626at2"/>
<feature type="transmembrane region" description="Helical" evidence="7">
    <location>
        <begin position="60"/>
        <end position="80"/>
    </location>
</feature>
<feature type="compositionally biased region" description="Low complexity" evidence="6">
    <location>
        <begin position="323"/>
        <end position="338"/>
    </location>
</feature>
<dbReference type="InterPro" id="IPR024449">
    <property type="entry name" value="Anti-sigma_RsgI_N"/>
</dbReference>
<feature type="compositionally biased region" description="Polar residues" evidence="6">
    <location>
        <begin position="371"/>
        <end position="382"/>
    </location>
</feature>
<organism evidence="10 11">
    <name type="scientific">Butyrivibrio proteoclasticus</name>
    <dbReference type="NCBI Taxonomy" id="43305"/>
    <lineage>
        <taxon>Bacteria</taxon>
        <taxon>Bacillati</taxon>
        <taxon>Bacillota</taxon>
        <taxon>Clostridia</taxon>
        <taxon>Lachnospirales</taxon>
        <taxon>Lachnospiraceae</taxon>
        <taxon>Butyrivibrio</taxon>
    </lineage>
</organism>
<protein>
    <recommendedName>
        <fullName evidence="12">RsgI N-terminal anti-sigma domain-containing protein</fullName>
    </recommendedName>
</protein>
<dbReference type="Pfam" id="PF23750">
    <property type="entry name" value="RsgI_M"/>
    <property type="match status" value="1"/>
</dbReference>
<keyword evidence="3 7" id="KW-0812">Transmembrane</keyword>
<feature type="domain" description="Anti-sigma factor RsgI-like middle" evidence="9">
    <location>
        <begin position="86"/>
        <end position="214"/>
    </location>
</feature>
<evidence type="ECO:0000256" key="4">
    <source>
        <dbReference type="ARBA" id="ARBA00022989"/>
    </source>
</evidence>
<proteinExistence type="predicted"/>